<dbReference type="Gene3D" id="3.90.79.10">
    <property type="entry name" value="Nucleoside Triphosphate Pyrophosphohydrolase"/>
    <property type="match status" value="1"/>
</dbReference>
<evidence type="ECO:0000256" key="1">
    <source>
        <dbReference type="ARBA" id="ARBA00001946"/>
    </source>
</evidence>
<proteinExistence type="predicted"/>
<sequence length="185" mass="21276">MTAVDNLWYLADEADQRAERTYHRLASDHENYVEYERTRSVSRSRFRTVADRIRENGLPYGAHTLVYRESGALLLVRHEGVDMWVVPGGEVHADESLREGARRELREEAGIDAAYEGLGVLARVNFRSDGHHAWGVLPVFAARAESTDLEVRDPDGEISDARWFRDLPEDTRDRAELLTWRERAL</sequence>
<dbReference type="RefSeq" id="WP_092692922.1">
    <property type="nucleotide sequence ID" value="NZ_FNBK01000009.1"/>
</dbReference>
<dbReference type="PANTHER" id="PTHR43046">
    <property type="entry name" value="GDP-MANNOSE MANNOSYL HYDROLASE"/>
    <property type="match status" value="1"/>
</dbReference>
<dbReference type="STRING" id="660518.SAMN05216218_109101"/>
<dbReference type="InterPro" id="IPR000086">
    <property type="entry name" value="NUDIX_hydrolase_dom"/>
</dbReference>
<evidence type="ECO:0000313" key="4">
    <source>
        <dbReference type="EMBL" id="SDF76387.1"/>
    </source>
</evidence>
<dbReference type="GO" id="GO:0016787">
    <property type="term" value="F:hydrolase activity"/>
    <property type="evidence" value="ECO:0007669"/>
    <property type="project" value="UniProtKB-KW"/>
</dbReference>
<dbReference type="PANTHER" id="PTHR43046:SF16">
    <property type="entry name" value="ADP-RIBOSE PYROPHOSPHATASE YJHB-RELATED"/>
    <property type="match status" value="1"/>
</dbReference>
<dbReference type="PROSITE" id="PS00893">
    <property type="entry name" value="NUDIX_BOX"/>
    <property type="match status" value="1"/>
</dbReference>
<accession>A0A1G7NR34</accession>
<gene>
    <name evidence="4" type="ORF">SAMN05216218_109101</name>
</gene>
<feature type="domain" description="Nudix hydrolase" evidence="3">
    <location>
        <begin position="57"/>
        <end position="185"/>
    </location>
</feature>
<name>A0A1G7NR34_9EURY</name>
<dbReference type="InterPro" id="IPR020084">
    <property type="entry name" value="NUDIX_hydrolase_CS"/>
</dbReference>
<protein>
    <submittedName>
        <fullName evidence="4">ADP-ribose pyrophosphatase YjhB, NUDIX family</fullName>
    </submittedName>
</protein>
<keyword evidence="2" id="KW-0378">Hydrolase</keyword>
<reference evidence="5" key="1">
    <citation type="submission" date="2016-10" db="EMBL/GenBank/DDBJ databases">
        <authorList>
            <person name="Varghese N."/>
            <person name="Submissions S."/>
        </authorList>
    </citation>
    <scope>NUCLEOTIDE SEQUENCE [LARGE SCALE GENOMIC DNA]</scope>
    <source>
        <strain evidence="5">IBRC-M 10760</strain>
    </source>
</reference>
<dbReference type="SUPFAM" id="SSF55811">
    <property type="entry name" value="Nudix"/>
    <property type="match status" value="1"/>
</dbReference>
<dbReference type="PROSITE" id="PS51462">
    <property type="entry name" value="NUDIX"/>
    <property type="match status" value="1"/>
</dbReference>
<evidence type="ECO:0000256" key="2">
    <source>
        <dbReference type="ARBA" id="ARBA00022801"/>
    </source>
</evidence>
<evidence type="ECO:0000259" key="3">
    <source>
        <dbReference type="PROSITE" id="PS51462"/>
    </source>
</evidence>
<dbReference type="Pfam" id="PF00293">
    <property type="entry name" value="NUDIX"/>
    <property type="match status" value="1"/>
</dbReference>
<dbReference type="CDD" id="cd02883">
    <property type="entry name" value="NUDIX_Hydrolase"/>
    <property type="match status" value="1"/>
</dbReference>
<keyword evidence="5" id="KW-1185">Reference proteome</keyword>
<evidence type="ECO:0000313" key="5">
    <source>
        <dbReference type="Proteomes" id="UP000199076"/>
    </source>
</evidence>
<comment type="cofactor">
    <cofactor evidence="1">
        <name>Mg(2+)</name>
        <dbReference type="ChEBI" id="CHEBI:18420"/>
    </cofactor>
</comment>
<organism evidence="4 5">
    <name type="scientific">Halorientalis regularis</name>
    <dbReference type="NCBI Taxonomy" id="660518"/>
    <lineage>
        <taxon>Archaea</taxon>
        <taxon>Methanobacteriati</taxon>
        <taxon>Methanobacteriota</taxon>
        <taxon>Stenosarchaea group</taxon>
        <taxon>Halobacteria</taxon>
        <taxon>Halobacteriales</taxon>
        <taxon>Haloarculaceae</taxon>
        <taxon>Halorientalis</taxon>
    </lineage>
</organism>
<dbReference type="InterPro" id="IPR015797">
    <property type="entry name" value="NUDIX_hydrolase-like_dom_sf"/>
</dbReference>
<dbReference type="AlphaFoldDB" id="A0A1G7NR34"/>
<dbReference type="OrthoDB" id="346422at2157"/>
<dbReference type="Proteomes" id="UP000199076">
    <property type="component" value="Unassembled WGS sequence"/>
</dbReference>
<dbReference type="EMBL" id="FNBK01000009">
    <property type="protein sequence ID" value="SDF76387.1"/>
    <property type="molecule type" value="Genomic_DNA"/>
</dbReference>